<evidence type="ECO:0000313" key="2">
    <source>
        <dbReference type="Proteomes" id="UP000593571"/>
    </source>
</evidence>
<accession>A0A7J8D6A3</accession>
<dbReference type="Proteomes" id="UP000593571">
    <property type="component" value="Unassembled WGS sequence"/>
</dbReference>
<keyword evidence="2" id="KW-1185">Reference proteome</keyword>
<dbReference type="AlphaFoldDB" id="A0A7J8D6A3"/>
<comment type="caution">
    <text evidence="1">The sequence shown here is derived from an EMBL/GenBank/DDBJ whole genome shotgun (WGS) entry which is preliminary data.</text>
</comment>
<sequence>MTKVNFYLSGTIGATKISHFIFVNDLIWLELNTECLPHFFPRPHKDSLKVPEMLKHTCIQNVDNLFKTSASDIRKRKFCCNSLVFSVAFPVERLLNAVVWPELWFVKPYILLSEKCYLSQFPVTYKNCVDIHH</sequence>
<reference evidence="1 2" key="1">
    <citation type="journal article" date="2020" name="Nature">
        <title>Six reference-quality genomes reveal evolution of bat adaptations.</title>
        <authorList>
            <person name="Jebb D."/>
            <person name="Huang Z."/>
            <person name="Pippel M."/>
            <person name="Hughes G.M."/>
            <person name="Lavrichenko K."/>
            <person name="Devanna P."/>
            <person name="Winkler S."/>
            <person name="Jermiin L.S."/>
            <person name="Skirmuntt E.C."/>
            <person name="Katzourakis A."/>
            <person name="Burkitt-Gray L."/>
            <person name="Ray D.A."/>
            <person name="Sullivan K.A.M."/>
            <person name="Roscito J.G."/>
            <person name="Kirilenko B.M."/>
            <person name="Davalos L.M."/>
            <person name="Corthals A.P."/>
            <person name="Power M.L."/>
            <person name="Jones G."/>
            <person name="Ransome R.D."/>
            <person name="Dechmann D.K.N."/>
            <person name="Locatelli A.G."/>
            <person name="Puechmaille S.J."/>
            <person name="Fedrigo O."/>
            <person name="Jarvis E.D."/>
            <person name="Hiller M."/>
            <person name="Vernes S.C."/>
            <person name="Myers E.W."/>
            <person name="Teeling E.C."/>
        </authorList>
    </citation>
    <scope>NUCLEOTIDE SEQUENCE [LARGE SCALE GENOMIC DNA]</scope>
    <source>
        <strain evidence="1">MRouAeg1</strain>
        <tissue evidence="1">Muscle</tissue>
    </source>
</reference>
<proteinExistence type="predicted"/>
<gene>
    <name evidence="1" type="ORF">HJG63_008728</name>
</gene>
<evidence type="ECO:0000313" key="1">
    <source>
        <dbReference type="EMBL" id="KAF6418680.1"/>
    </source>
</evidence>
<dbReference type="EMBL" id="JACASE010000013">
    <property type="protein sequence ID" value="KAF6418680.1"/>
    <property type="molecule type" value="Genomic_DNA"/>
</dbReference>
<protein>
    <submittedName>
        <fullName evidence="1">Uncharacterized protein</fullName>
    </submittedName>
</protein>
<name>A0A7J8D6A3_ROUAE</name>
<organism evidence="1 2">
    <name type="scientific">Rousettus aegyptiacus</name>
    <name type="common">Egyptian fruit bat</name>
    <name type="synonym">Pteropus aegyptiacus</name>
    <dbReference type="NCBI Taxonomy" id="9407"/>
    <lineage>
        <taxon>Eukaryota</taxon>
        <taxon>Metazoa</taxon>
        <taxon>Chordata</taxon>
        <taxon>Craniata</taxon>
        <taxon>Vertebrata</taxon>
        <taxon>Euteleostomi</taxon>
        <taxon>Mammalia</taxon>
        <taxon>Eutheria</taxon>
        <taxon>Laurasiatheria</taxon>
        <taxon>Chiroptera</taxon>
        <taxon>Yinpterochiroptera</taxon>
        <taxon>Pteropodoidea</taxon>
        <taxon>Pteropodidae</taxon>
        <taxon>Rousettinae</taxon>
        <taxon>Rousettus</taxon>
    </lineage>
</organism>